<dbReference type="EMBL" id="LBOV01000022">
    <property type="protein sequence ID" value="KKP42974.1"/>
    <property type="molecule type" value="Genomic_DNA"/>
</dbReference>
<evidence type="ECO:0000259" key="8">
    <source>
        <dbReference type="PROSITE" id="PS51737"/>
    </source>
</evidence>
<accession>A0A0F9ZGA5</accession>
<keyword evidence="3" id="KW-0233">DNA recombination</keyword>
<dbReference type="Gene3D" id="3.40.50.1390">
    <property type="entry name" value="Resolvase, N-terminal catalytic domain"/>
    <property type="match status" value="1"/>
</dbReference>
<evidence type="ECO:0000259" key="7">
    <source>
        <dbReference type="PROSITE" id="PS51736"/>
    </source>
</evidence>
<keyword evidence="6" id="KW-0175">Coiled coil</keyword>
<gene>
    <name evidence="9" type="ORF">UR34_C0022G0001</name>
</gene>
<evidence type="ECO:0000256" key="2">
    <source>
        <dbReference type="ARBA" id="ARBA00023125"/>
    </source>
</evidence>
<dbReference type="InterPro" id="IPR036162">
    <property type="entry name" value="Resolvase-like_N_sf"/>
</dbReference>
<evidence type="ECO:0000256" key="5">
    <source>
        <dbReference type="PROSITE-ProRule" id="PRU10137"/>
    </source>
</evidence>
<reference evidence="9 10" key="1">
    <citation type="journal article" date="2015" name="Nature">
        <title>rRNA introns, odd ribosomes, and small enigmatic genomes across a large radiation of phyla.</title>
        <authorList>
            <person name="Brown C.T."/>
            <person name="Hug L.A."/>
            <person name="Thomas B.C."/>
            <person name="Sharon I."/>
            <person name="Castelle C.J."/>
            <person name="Singh A."/>
            <person name="Wilkins M.J."/>
            <person name="Williams K.H."/>
            <person name="Banfield J.F."/>
        </authorList>
    </citation>
    <scope>NUCLEOTIDE SEQUENCE [LARGE SCALE GENOMIC DNA]</scope>
</reference>
<dbReference type="SMART" id="SM00857">
    <property type="entry name" value="Resolvase"/>
    <property type="match status" value="1"/>
</dbReference>
<dbReference type="PROSITE" id="PS51736">
    <property type="entry name" value="RECOMBINASES_3"/>
    <property type="match status" value="1"/>
</dbReference>
<feature type="domain" description="Resolvase/invertase-type recombinase catalytic" evidence="7">
    <location>
        <begin position="3"/>
        <end position="152"/>
    </location>
</feature>
<sequence length="507" mass="58742">MQNVIIYCRVSTKEQAENGLSLITQQKMCEEFASKNNLHIVTNPFIEQGESAKTLDRTKLKEMLEFVASNKGNVDTLLIYKIDRLSRQTLDYQSIKVLLAKYGVSIHSLSENIEDSPSGRMLETIMAASAQWDNEVRGERARNGTMEALKQGRWVYAAPYGYIQTGGRGKANLITDRETAPIVKKIFQYLSEGGHTIEDARRYAFGLGLKDNNGKMYNKASFHRLVRRPLYKGFINIPNMNLYIRGTFEPIVEPKVFDIVQDIIDGKNHNPPVYRKIHPDFPLRGTILCPKCNRKMTANWSRKKYPYYKCCYCKNVNLRKADVHNAFQEYLEKIKLSDTLLELTKYAIELNWEERNKAYESNLKELRKRQEQISKEENSIAEQNRQGILPPRVTKELLDKLEEEYAQIGYELSQHKPTEEVDKDLLKYATYFLENICSVWKELEPTSQNELQKFLFSDGLQFNGEKFATNQKTTLEEIRGYITIGKVSENESPGTRTQHLLLKRQLL</sequence>
<dbReference type="PANTHER" id="PTHR30461">
    <property type="entry name" value="DNA-INVERTASE FROM LAMBDOID PROPHAGE"/>
    <property type="match status" value="1"/>
</dbReference>
<dbReference type="AlphaFoldDB" id="A0A0F9ZGA5"/>
<evidence type="ECO:0000256" key="6">
    <source>
        <dbReference type="SAM" id="Coils"/>
    </source>
</evidence>
<dbReference type="InterPro" id="IPR025827">
    <property type="entry name" value="Zn_ribbon_recom_dom"/>
</dbReference>
<dbReference type="Gene3D" id="3.90.1750.20">
    <property type="entry name" value="Putative Large Serine Recombinase, Chain B, Domain 2"/>
    <property type="match status" value="1"/>
</dbReference>
<name>A0A0F9ZGA5_9BACT</name>
<protein>
    <submittedName>
        <fullName evidence="9">Site-specific recombinase</fullName>
    </submittedName>
</protein>
<dbReference type="Pfam" id="PF00239">
    <property type="entry name" value="Resolvase"/>
    <property type="match status" value="1"/>
</dbReference>
<keyword evidence="2" id="KW-0238">DNA-binding</keyword>
<evidence type="ECO:0000256" key="4">
    <source>
        <dbReference type="PIRSR" id="PIRSR606118-50"/>
    </source>
</evidence>
<dbReference type="Pfam" id="PF13408">
    <property type="entry name" value="Zn_ribbon_recom"/>
    <property type="match status" value="1"/>
</dbReference>
<organism evidence="9 10">
    <name type="scientific">candidate division WS6 bacterium GW2011_GWC1_33_20</name>
    <dbReference type="NCBI Taxonomy" id="1619089"/>
    <lineage>
        <taxon>Bacteria</taxon>
        <taxon>Candidatus Dojkabacteria</taxon>
    </lineage>
</organism>
<dbReference type="GO" id="GO:0000150">
    <property type="term" value="F:DNA strand exchange activity"/>
    <property type="evidence" value="ECO:0007669"/>
    <property type="project" value="InterPro"/>
</dbReference>
<feature type="coiled-coil region" evidence="6">
    <location>
        <begin position="349"/>
        <end position="386"/>
    </location>
</feature>
<dbReference type="PANTHER" id="PTHR30461:SF2">
    <property type="entry name" value="SERINE RECOMBINASE PINE-RELATED"/>
    <property type="match status" value="1"/>
</dbReference>
<dbReference type="InterPro" id="IPR038109">
    <property type="entry name" value="DNA_bind_recomb_sf"/>
</dbReference>
<dbReference type="GO" id="GO:0015074">
    <property type="term" value="P:DNA integration"/>
    <property type="evidence" value="ECO:0007669"/>
    <property type="project" value="UniProtKB-KW"/>
</dbReference>
<dbReference type="PROSITE" id="PS51737">
    <property type="entry name" value="RECOMBINASE_DNA_BIND"/>
    <property type="match status" value="1"/>
</dbReference>
<feature type="domain" description="Recombinase" evidence="8">
    <location>
        <begin position="159"/>
        <end position="270"/>
    </location>
</feature>
<dbReference type="PROSITE" id="PS00397">
    <property type="entry name" value="RECOMBINASES_1"/>
    <property type="match status" value="1"/>
</dbReference>
<evidence type="ECO:0000256" key="1">
    <source>
        <dbReference type="ARBA" id="ARBA00022908"/>
    </source>
</evidence>
<dbReference type="CDD" id="cd00338">
    <property type="entry name" value="Ser_Recombinase"/>
    <property type="match status" value="1"/>
</dbReference>
<dbReference type="InterPro" id="IPR050639">
    <property type="entry name" value="SSR_resolvase"/>
</dbReference>
<keyword evidence="1" id="KW-0229">DNA integration</keyword>
<dbReference type="InterPro" id="IPR011109">
    <property type="entry name" value="DNA_bind_recombinase_dom"/>
</dbReference>
<comment type="caution">
    <text evidence="9">The sequence shown here is derived from an EMBL/GenBank/DDBJ whole genome shotgun (WGS) entry which is preliminary data.</text>
</comment>
<feature type="active site" description="O-(5'-phospho-DNA)-serine intermediate" evidence="4 5">
    <location>
        <position position="11"/>
    </location>
</feature>
<dbReference type="InterPro" id="IPR006119">
    <property type="entry name" value="Resolv_N"/>
</dbReference>
<dbReference type="SUPFAM" id="SSF53041">
    <property type="entry name" value="Resolvase-like"/>
    <property type="match status" value="1"/>
</dbReference>
<dbReference type="Proteomes" id="UP000034302">
    <property type="component" value="Unassembled WGS sequence"/>
</dbReference>
<evidence type="ECO:0000313" key="10">
    <source>
        <dbReference type="Proteomes" id="UP000034302"/>
    </source>
</evidence>
<dbReference type="GO" id="GO:0003677">
    <property type="term" value="F:DNA binding"/>
    <property type="evidence" value="ECO:0007669"/>
    <property type="project" value="UniProtKB-KW"/>
</dbReference>
<evidence type="ECO:0000313" key="9">
    <source>
        <dbReference type="EMBL" id="KKP42974.1"/>
    </source>
</evidence>
<dbReference type="Pfam" id="PF07508">
    <property type="entry name" value="Recombinase"/>
    <property type="match status" value="1"/>
</dbReference>
<proteinExistence type="predicted"/>
<dbReference type="InterPro" id="IPR006118">
    <property type="entry name" value="Recombinase_CS"/>
</dbReference>
<evidence type="ECO:0000256" key="3">
    <source>
        <dbReference type="ARBA" id="ARBA00023172"/>
    </source>
</evidence>